<dbReference type="HAMAP" id="MF_01479">
    <property type="entry name" value="WhiB"/>
    <property type="match status" value="1"/>
</dbReference>
<dbReference type="EMBL" id="LN831788">
    <property type="protein sequence ID" value="CQR59224.1"/>
    <property type="molecule type" value="Genomic_DNA"/>
</dbReference>
<comment type="PTM">
    <text evidence="11">The Fe-S cluster can be nitrosylated by nitric oxide (NO).</text>
</comment>
<feature type="binding site" evidence="11">
    <location>
        <position position="60"/>
    </location>
    <ligand>
        <name>[4Fe-4S] cluster</name>
        <dbReference type="ChEBI" id="CHEBI:49883"/>
    </ligand>
</feature>
<proteinExistence type="inferred from homology"/>
<dbReference type="AlphaFoldDB" id="A0A0F7VKJ7"/>
<dbReference type="PANTHER" id="PTHR38839:SF6">
    <property type="entry name" value="TRANSCRIPTIONAL REGULATOR WHIB1"/>
    <property type="match status" value="1"/>
</dbReference>
<dbReference type="Proteomes" id="UP000035016">
    <property type="component" value="Plasmid pSLE1"/>
</dbReference>
<keyword evidence="3 11" id="KW-0004">4Fe-4S</keyword>
<feature type="domain" description="4Fe-4S Wbl-type" evidence="12">
    <location>
        <begin position="22"/>
        <end position="84"/>
    </location>
</feature>
<evidence type="ECO:0000256" key="5">
    <source>
        <dbReference type="ARBA" id="ARBA00023004"/>
    </source>
</evidence>
<gene>
    <name evidence="11" type="primary">whiB</name>
    <name evidence="13" type="ORF">sle1_057</name>
</gene>
<dbReference type="GO" id="GO:0045454">
    <property type="term" value="P:cell redox homeostasis"/>
    <property type="evidence" value="ECO:0007669"/>
    <property type="project" value="TreeGrafter"/>
</dbReference>
<organism evidence="13 14">
    <name type="scientific">Streptomyces leeuwenhoekii</name>
    <dbReference type="NCBI Taxonomy" id="1437453"/>
    <lineage>
        <taxon>Bacteria</taxon>
        <taxon>Bacillati</taxon>
        <taxon>Actinomycetota</taxon>
        <taxon>Actinomycetes</taxon>
        <taxon>Kitasatosporales</taxon>
        <taxon>Streptomycetaceae</taxon>
        <taxon>Streptomyces</taxon>
    </lineage>
</organism>
<dbReference type="GO" id="GO:0003677">
    <property type="term" value="F:DNA binding"/>
    <property type="evidence" value="ECO:0007669"/>
    <property type="project" value="UniProtKB-UniRule"/>
</dbReference>
<comment type="PTM">
    <text evidence="11">Upon Fe-S cluster removal intramolecular disulfide bonds are formed.</text>
</comment>
<dbReference type="PATRIC" id="fig|1437453.6.peg.7182"/>
<feature type="binding site" evidence="11">
    <location>
        <position position="54"/>
    </location>
    <ligand>
        <name>[4Fe-4S] cluster</name>
        <dbReference type="ChEBI" id="CHEBI:49883"/>
    </ligand>
</feature>
<keyword evidence="13" id="KW-0614">Plasmid</keyword>
<evidence type="ECO:0000313" key="14">
    <source>
        <dbReference type="Proteomes" id="UP000035016"/>
    </source>
</evidence>
<keyword evidence="5 11" id="KW-0408">Iron</keyword>
<comment type="similarity">
    <text evidence="2 11">Belongs to the WhiB family.</text>
</comment>
<comment type="function">
    <text evidence="11">Acts as a transcriptional regulator. Probably redox-responsive. The apo- but not holo-form probably binds DNA.</text>
</comment>
<evidence type="ECO:0000256" key="11">
    <source>
        <dbReference type="HAMAP-Rule" id="MF_01479"/>
    </source>
</evidence>
<evidence type="ECO:0000256" key="4">
    <source>
        <dbReference type="ARBA" id="ARBA00022723"/>
    </source>
</evidence>
<dbReference type="GO" id="GO:0051539">
    <property type="term" value="F:4 iron, 4 sulfur cluster binding"/>
    <property type="evidence" value="ECO:0007669"/>
    <property type="project" value="UniProtKB-UniRule"/>
</dbReference>
<evidence type="ECO:0000256" key="9">
    <source>
        <dbReference type="ARBA" id="ARBA00023157"/>
    </source>
</evidence>
<dbReference type="KEGG" id="sle:sle1_057"/>
<keyword evidence="7 11" id="KW-0805">Transcription regulation</keyword>
<dbReference type="GO" id="GO:0047134">
    <property type="term" value="F:protein-disulfide reductase [NAD(P)H] activity"/>
    <property type="evidence" value="ECO:0007669"/>
    <property type="project" value="TreeGrafter"/>
</dbReference>
<dbReference type="InterPro" id="IPR034768">
    <property type="entry name" value="4FE4S_WBL"/>
</dbReference>
<evidence type="ECO:0000256" key="8">
    <source>
        <dbReference type="ARBA" id="ARBA00023125"/>
    </source>
</evidence>
<evidence type="ECO:0000313" key="13">
    <source>
        <dbReference type="EMBL" id="CQR59224.1"/>
    </source>
</evidence>
<evidence type="ECO:0000256" key="7">
    <source>
        <dbReference type="ARBA" id="ARBA00023015"/>
    </source>
</evidence>
<keyword evidence="8 11" id="KW-0238">DNA-binding</keyword>
<dbReference type="InterPro" id="IPR003482">
    <property type="entry name" value="Whib"/>
</dbReference>
<reference evidence="14" key="1">
    <citation type="submission" date="2015-02" db="EMBL/GenBank/DDBJ databases">
        <authorList>
            <person name="Gomez-Escribano P.J."/>
        </authorList>
    </citation>
    <scope>NUCLEOTIDE SEQUENCE [LARGE SCALE GENOMIC DNA]</scope>
    <source>
        <strain evidence="14">C34 (DSM 42122 / NRRL B-24963)</strain>
        <plasmid evidence="14">pSLE1</plasmid>
    </source>
</reference>
<evidence type="ECO:0000256" key="1">
    <source>
        <dbReference type="ARBA" id="ARBA00004496"/>
    </source>
</evidence>
<evidence type="ECO:0000259" key="12">
    <source>
        <dbReference type="PROSITE" id="PS51674"/>
    </source>
</evidence>
<evidence type="ECO:0000256" key="6">
    <source>
        <dbReference type="ARBA" id="ARBA00023014"/>
    </source>
</evidence>
<keyword evidence="11" id="KW-0963">Cytoplasm</keyword>
<accession>A0A0F7VKJ7</accession>
<dbReference type="GO" id="GO:0045892">
    <property type="term" value="P:negative regulation of DNA-templated transcription"/>
    <property type="evidence" value="ECO:0007669"/>
    <property type="project" value="TreeGrafter"/>
</dbReference>
<dbReference type="PROSITE" id="PS51674">
    <property type="entry name" value="4FE4S_WBL"/>
    <property type="match status" value="1"/>
</dbReference>
<sequence>MSTSTRRPTTIAAPTTWMEYGSCRETDPNLFFPEGRGAAITIQTAQAKAVCRNCPVRSLCLEWALDTGQSTGVWGGLSEDERRDLARVPEPSMDRCLNAQAWIEEQLAVGRGQREIARELGVDPGVLGRAIKRFRDEQALDTAAEEVAA</sequence>
<keyword evidence="4 11" id="KW-0479">Metal-binding</keyword>
<dbReference type="PANTHER" id="PTHR38839">
    <property type="entry name" value="TRANSCRIPTIONAL REGULATOR WHID-RELATED"/>
    <property type="match status" value="1"/>
</dbReference>
<dbReference type="GO" id="GO:0005737">
    <property type="term" value="C:cytoplasm"/>
    <property type="evidence" value="ECO:0007669"/>
    <property type="project" value="UniProtKB-SubCell"/>
</dbReference>
<dbReference type="Pfam" id="PF02467">
    <property type="entry name" value="Whib"/>
    <property type="match status" value="1"/>
</dbReference>
<dbReference type="GO" id="GO:0046872">
    <property type="term" value="F:metal ion binding"/>
    <property type="evidence" value="ECO:0007669"/>
    <property type="project" value="UniProtKB-KW"/>
</dbReference>
<dbReference type="GO" id="GO:0035731">
    <property type="term" value="F:dinitrosyl-iron complex binding"/>
    <property type="evidence" value="ECO:0007669"/>
    <property type="project" value="UniProtKB-UniRule"/>
</dbReference>
<name>A0A0F7VKJ7_STRLW</name>
<protein>
    <recommendedName>
        <fullName evidence="11">Transcriptional regulator WhiB</fullName>
    </recommendedName>
</protein>
<comment type="cofactor">
    <cofactor evidence="11">
        <name>[4Fe-4S] cluster</name>
        <dbReference type="ChEBI" id="CHEBI:49883"/>
    </cofactor>
    <text evidence="11">Binds 1 [4Fe-4S] cluster per subunit. Following nitrosylation of the [4Fe-4S] cluster binds 1 [4Fe-8(NO)] cluster per subunit.</text>
</comment>
<comment type="subcellular location">
    <subcellularLocation>
        <location evidence="1 11">Cytoplasm</location>
    </subcellularLocation>
</comment>
<evidence type="ECO:0000256" key="3">
    <source>
        <dbReference type="ARBA" id="ARBA00022485"/>
    </source>
</evidence>
<evidence type="ECO:0000256" key="2">
    <source>
        <dbReference type="ARBA" id="ARBA00006597"/>
    </source>
</evidence>
<keyword evidence="10 11" id="KW-0804">Transcription</keyword>
<feature type="binding site" evidence="11">
    <location>
        <position position="23"/>
    </location>
    <ligand>
        <name>[4Fe-4S] cluster</name>
        <dbReference type="ChEBI" id="CHEBI:49883"/>
    </ligand>
</feature>
<keyword evidence="9 11" id="KW-1015">Disulfide bond</keyword>
<geneLocation type="plasmid" evidence="13 14">
    <name>pSLE1</name>
</geneLocation>
<evidence type="ECO:0000256" key="10">
    <source>
        <dbReference type="ARBA" id="ARBA00023163"/>
    </source>
</evidence>
<feature type="binding site" evidence="11">
    <location>
        <position position="51"/>
    </location>
    <ligand>
        <name>[4Fe-4S] cluster</name>
        <dbReference type="ChEBI" id="CHEBI:49883"/>
    </ligand>
</feature>
<keyword evidence="6 11" id="KW-0411">Iron-sulfur</keyword>